<evidence type="ECO:0000313" key="9">
    <source>
        <dbReference type="EMBL" id="MFD2831308.1"/>
    </source>
</evidence>
<dbReference type="Proteomes" id="UP001597519">
    <property type="component" value="Unassembled WGS sequence"/>
</dbReference>
<reference evidence="10" key="1">
    <citation type="journal article" date="2019" name="Int. J. Syst. Evol. Microbiol.">
        <title>The Global Catalogue of Microorganisms (GCM) 10K type strain sequencing project: providing services to taxonomists for standard genome sequencing and annotation.</title>
        <authorList>
            <consortium name="The Broad Institute Genomics Platform"/>
            <consortium name="The Broad Institute Genome Sequencing Center for Infectious Disease"/>
            <person name="Wu L."/>
            <person name="Ma J."/>
        </authorList>
    </citation>
    <scope>NUCLEOTIDE SEQUENCE [LARGE SCALE GENOMIC DNA]</scope>
    <source>
        <strain evidence="10">KCTC 33575</strain>
    </source>
</reference>
<feature type="domain" description="RecX third three-helical" evidence="7">
    <location>
        <begin position="214"/>
        <end position="249"/>
    </location>
</feature>
<evidence type="ECO:0000259" key="7">
    <source>
        <dbReference type="Pfam" id="PF21981"/>
    </source>
</evidence>
<comment type="subcellular location">
    <subcellularLocation>
        <location evidence="1 5">Cytoplasm</location>
    </subcellularLocation>
</comment>
<dbReference type="EMBL" id="JBHUOQ010000005">
    <property type="protein sequence ID" value="MFD2831308.1"/>
    <property type="molecule type" value="Genomic_DNA"/>
</dbReference>
<dbReference type="PANTHER" id="PTHR33602">
    <property type="entry name" value="REGULATORY PROTEIN RECX FAMILY PROTEIN"/>
    <property type="match status" value="1"/>
</dbReference>
<comment type="function">
    <text evidence="5">Modulates RecA activity.</text>
</comment>
<protein>
    <recommendedName>
        <fullName evidence="3 5">Regulatory protein RecX</fullName>
    </recommendedName>
</protein>
<dbReference type="Pfam" id="PF21982">
    <property type="entry name" value="RecX_HTH1"/>
    <property type="match status" value="1"/>
</dbReference>
<organism evidence="9 10">
    <name type="scientific">Corticicoccus populi</name>
    <dbReference type="NCBI Taxonomy" id="1812821"/>
    <lineage>
        <taxon>Bacteria</taxon>
        <taxon>Bacillati</taxon>
        <taxon>Bacillota</taxon>
        <taxon>Bacilli</taxon>
        <taxon>Bacillales</taxon>
        <taxon>Staphylococcaceae</taxon>
        <taxon>Corticicoccus</taxon>
    </lineage>
</organism>
<evidence type="ECO:0000256" key="1">
    <source>
        <dbReference type="ARBA" id="ARBA00004496"/>
    </source>
</evidence>
<dbReference type="Pfam" id="PF21981">
    <property type="entry name" value="RecX_HTH3"/>
    <property type="match status" value="1"/>
</dbReference>
<dbReference type="Gene3D" id="1.10.10.10">
    <property type="entry name" value="Winged helix-like DNA-binding domain superfamily/Winged helix DNA-binding domain"/>
    <property type="match status" value="3"/>
</dbReference>
<evidence type="ECO:0000256" key="3">
    <source>
        <dbReference type="ARBA" id="ARBA00018111"/>
    </source>
</evidence>
<dbReference type="RefSeq" id="WP_377775443.1">
    <property type="nucleotide sequence ID" value="NZ_JBHUOQ010000005.1"/>
</dbReference>
<feature type="domain" description="RecX second three-helical" evidence="6">
    <location>
        <begin position="105"/>
        <end position="145"/>
    </location>
</feature>
<keyword evidence="4 5" id="KW-0963">Cytoplasm</keyword>
<evidence type="ECO:0000256" key="5">
    <source>
        <dbReference type="HAMAP-Rule" id="MF_01114"/>
    </source>
</evidence>
<dbReference type="InterPro" id="IPR003783">
    <property type="entry name" value="Regulatory_RecX"/>
</dbReference>
<dbReference type="HAMAP" id="MF_01114">
    <property type="entry name" value="RecX"/>
    <property type="match status" value="1"/>
</dbReference>
<dbReference type="InterPro" id="IPR053924">
    <property type="entry name" value="RecX_HTH_2nd"/>
</dbReference>
<evidence type="ECO:0000256" key="2">
    <source>
        <dbReference type="ARBA" id="ARBA00009695"/>
    </source>
</evidence>
<proteinExistence type="inferred from homology"/>
<dbReference type="InterPro" id="IPR036388">
    <property type="entry name" value="WH-like_DNA-bd_sf"/>
</dbReference>
<dbReference type="InterPro" id="IPR053926">
    <property type="entry name" value="RecX_HTH_1st"/>
</dbReference>
<dbReference type="PANTHER" id="PTHR33602:SF1">
    <property type="entry name" value="REGULATORY PROTEIN RECX FAMILY PROTEIN"/>
    <property type="match status" value="1"/>
</dbReference>
<keyword evidence="10" id="KW-1185">Reference proteome</keyword>
<comment type="similarity">
    <text evidence="2 5">Belongs to the RecX family.</text>
</comment>
<evidence type="ECO:0000259" key="8">
    <source>
        <dbReference type="Pfam" id="PF21982"/>
    </source>
</evidence>
<comment type="caution">
    <text evidence="9">The sequence shown here is derived from an EMBL/GenBank/DDBJ whole genome shotgun (WGS) entry which is preliminary data.</text>
</comment>
<dbReference type="Pfam" id="PF02631">
    <property type="entry name" value="RecX_HTH2"/>
    <property type="match status" value="1"/>
</dbReference>
<evidence type="ECO:0000259" key="6">
    <source>
        <dbReference type="Pfam" id="PF02631"/>
    </source>
</evidence>
<gene>
    <name evidence="5" type="primary">recX</name>
    <name evidence="9" type="ORF">ACFSX4_12610</name>
</gene>
<feature type="domain" description="RecX first three-helical" evidence="8">
    <location>
        <begin position="59"/>
        <end position="98"/>
    </location>
</feature>
<evidence type="ECO:0000256" key="4">
    <source>
        <dbReference type="ARBA" id="ARBA00022490"/>
    </source>
</evidence>
<sequence>MKIQKVEAAKKQMFIVHLSDGQKFRAHEESVVRYRLISGRELDEDELDEIMEGISYDEAYIKALKYISYKLRSKYEVEQYLLDGDFMEQVAAHTVDRLMQEGYIDDKRYAEALKNTMLNTTLKGPGLLQRELKKHRLNQFLIDEAVRDFDDSIDADRMNKIKDKELKKYKGAYRQFQMKLKEKMMVKGYMNHHFELIDFNDDFDDTSFFEKDFEKYYNKYRTRESGWKLKSKLIQSLLRKGYNYQLIEEKIGGIEDEIFEHDD</sequence>
<accession>A0ABW5WZM4</accession>
<evidence type="ECO:0000313" key="10">
    <source>
        <dbReference type="Proteomes" id="UP001597519"/>
    </source>
</evidence>
<name>A0ABW5WZM4_9STAP</name>
<dbReference type="InterPro" id="IPR053925">
    <property type="entry name" value="RecX_HTH_3rd"/>
</dbReference>